<proteinExistence type="inferred from homology"/>
<feature type="domain" description="HTH cro/C1-type" evidence="8">
    <location>
        <begin position="10"/>
        <end position="49"/>
    </location>
</feature>
<dbReference type="RefSeq" id="WP_382398644.1">
    <property type="nucleotide sequence ID" value="NZ_JBHTNH010000008.1"/>
</dbReference>
<dbReference type="CDD" id="cd00093">
    <property type="entry name" value="HTH_XRE"/>
    <property type="match status" value="1"/>
</dbReference>
<dbReference type="InterPro" id="IPR029063">
    <property type="entry name" value="SAM-dependent_MTases_sf"/>
</dbReference>
<dbReference type="PRINTS" id="PR00105">
    <property type="entry name" value="C5METTRFRASE"/>
</dbReference>
<dbReference type="GO" id="GO:0003886">
    <property type="term" value="F:DNA (cytosine-5-)-methyltransferase activity"/>
    <property type="evidence" value="ECO:0007669"/>
    <property type="project" value="UniProtKB-EC"/>
</dbReference>
<gene>
    <name evidence="9" type="primary">dcm</name>
    <name evidence="9" type="ORF">ACFQ4A_06150</name>
</gene>
<evidence type="ECO:0000313" key="9">
    <source>
        <dbReference type="EMBL" id="MFD1361250.1"/>
    </source>
</evidence>
<evidence type="ECO:0000256" key="1">
    <source>
        <dbReference type="ARBA" id="ARBA00022603"/>
    </source>
</evidence>
<dbReference type="Pfam" id="PF00145">
    <property type="entry name" value="DNA_methylase"/>
    <property type="match status" value="1"/>
</dbReference>
<dbReference type="InterPro" id="IPR010982">
    <property type="entry name" value="Lambda_DNA-bd_dom_sf"/>
</dbReference>
<keyword evidence="3 5" id="KW-0949">S-adenosyl-L-methionine</keyword>
<name>A0ABW3ZT96_9BACI</name>
<dbReference type="CDD" id="cd00315">
    <property type="entry name" value="Cyt_C5_DNA_methylase"/>
    <property type="match status" value="1"/>
</dbReference>
<dbReference type="Pfam" id="PF01381">
    <property type="entry name" value="HTH_3"/>
    <property type="match status" value="1"/>
</dbReference>
<keyword evidence="4" id="KW-0680">Restriction system</keyword>
<feature type="active site" evidence="5">
    <location>
        <position position="138"/>
    </location>
</feature>
<keyword evidence="10" id="KW-1185">Reference proteome</keyword>
<dbReference type="Gene3D" id="1.10.260.40">
    <property type="entry name" value="lambda repressor-like DNA-binding domains"/>
    <property type="match status" value="1"/>
</dbReference>
<dbReference type="SUPFAM" id="SSF47413">
    <property type="entry name" value="lambda repressor-like DNA-binding domains"/>
    <property type="match status" value="1"/>
</dbReference>
<evidence type="ECO:0000256" key="4">
    <source>
        <dbReference type="ARBA" id="ARBA00022747"/>
    </source>
</evidence>
<keyword evidence="1 5" id="KW-0489">Methyltransferase</keyword>
<dbReference type="InterPro" id="IPR050750">
    <property type="entry name" value="C5-MTase"/>
</dbReference>
<evidence type="ECO:0000259" key="8">
    <source>
        <dbReference type="PROSITE" id="PS50943"/>
    </source>
</evidence>
<dbReference type="Gene3D" id="3.40.50.150">
    <property type="entry name" value="Vaccinia Virus protein VP39"/>
    <property type="match status" value="1"/>
</dbReference>
<dbReference type="InterPro" id="IPR031303">
    <property type="entry name" value="C5_meth_CS"/>
</dbReference>
<evidence type="ECO:0000256" key="5">
    <source>
        <dbReference type="PROSITE-ProRule" id="PRU01016"/>
    </source>
</evidence>
<dbReference type="PROSITE" id="PS51679">
    <property type="entry name" value="SAM_MT_C5"/>
    <property type="match status" value="1"/>
</dbReference>
<dbReference type="EC" id="2.1.1.37" evidence="7"/>
<organism evidence="9 10">
    <name type="scientific">Lentibacillus salinarum</name>
    <dbReference type="NCBI Taxonomy" id="446820"/>
    <lineage>
        <taxon>Bacteria</taxon>
        <taxon>Bacillati</taxon>
        <taxon>Bacillota</taxon>
        <taxon>Bacilli</taxon>
        <taxon>Bacillales</taxon>
        <taxon>Bacillaceae</taxon>
        <taxon>Lentibacillus</taxon>
    </lineage>
</organism>
<sequence>MTYDDFSTVREKAGFSVKETAKLLNKSERTVYRWENKAYSPDPQILNKLQIIAEAKNNPYTTGEPRFKFIDLFAGIGGLRRAFESVGGKCVFTSEWDEHCRKTYMANYDCDHEVLGDIKDVNLDAVPDYDVLLAGFPCQPFSIAGVSKKKSLGMQHGFRDETQGTLFFDVARMIEYHRPKAFVLENVKNLQTHDKGKTFSVIMRTLEKELGYHVDYKVINSKGWVPQNRERIFIVGFRDSAGFSFDNFVVKDPCKGPTLNAVLHPEDSTELPDPPYTDENGKVREKYTLSDKLWHYLQGYAEKHKKKGNGFGFGLNGPEDVARTLSARYYKDGSEILIRQEGKNPRRLTPRECSRLMGFDEKEPFVIPVSDTQAYKQFGNSIVVPVVETIAQHMLPYILGNTENTSNKKPEQLDIFDMPEYEPEMPSV</sequence>
<evidence type="ECO:0000256" key="3">
    <source>
        <dbReference type="ARBA" id="ARBA00022691"/>
    </source>
</evidence>
<dbReference type="InterPro" id="IPR001387">
    <property type="entry name" value="Cro/C1-type_HTH"/>
</dbReference>
<reference evidence="10" key="1">
    <citation type="journal article" date="2019" name="Int. J. Syst. Evol. Microbiol.">
        <title>The Global Catalogue of Microorganisms (GCM) 10K type strain sequencing project: providing services to taxonomists for standard genome sequencing and annotation.</title>
        <authorList>
            <consortium name="The Broad Institute Genomics Platform"/>
            <consortium name="The Broad Institute Genome Sequencing Center for Infectious Disease"/>
            <person name="Wu L."/>
            <person name="Ma J."/>
        </authorList>
    </citation>
    <scope>NUCLEOTIDE SEQUENCE [LARGE SCALE GENOMIC DNA]</scope>
    <source>
        <strain evidence="10">CCUG 54822</strain>
    </source>
</reference>
<dbReference type="PROSITE" id="PS00095">
    <property type="entry name" value="C5_MTASE_2"/>
    <property type="match status" value="1"/>
</dbReference>
<dbReference type="SUPFAM" id="SSF53335">
    <property type="entry name" value="S-adenosyl-L-methionine-dependent methyltransferases"/>
    <property type="match status" value="1"/>
</dbReference>
<dbReference type="PANTHER" id="PTHR46098:SF1">
    <property type="entry name" value="TRNA (CYTOSINE(38)-C(5))-METHYLTRANSFERASE"/>
    <property type="match status" value="1"/>
</dbReference>
<dbReference type="NCBIfam" id="TIGR00675">
    <property type="entry name" value="dcm"/>
    <property type="match status" value="1"/>
</dbReference>
<evidence type="ECO:0000313" key="10">
    <source>
        <dbReference type="Proteomes" id="UP001597178"/>
    </source>
</evidence>
<protein>
    <recommendedName>
        <fullName evidence="7">Cytosine-specific methyltransferase</fullName>
        <ecNumber evidence="7">2.1.1.37</ecNumber>
    </recommendedName>
</protein>
<accession>A0ABW3ZT96</accession>
<evidence type="ECO:0000256" key="7">
    <source>
        <dbReference type="RuleBase" id="RU000417"/>
    </source>
</evidence>
<keyword evidence="2 5" id="KW-0808">Transferase</keyword>
<dbReference type="Gene3D" id="3.90.120.30">
    <property type="match status" value="1"/>
</dbReference>
<comment type="similarity">
    <text evidence="5 6">Belongs to the class I-like SAM-binding methyltransferase superfamily. C5-methyltransferase family.</text>
</comment>
<dbReference type="EMBL" id="JBHTNH010000008">
    <property type="protein sequence ID" value="MFD1361250.1"/>
    <property type="molecule type" value="Genomic_DNA"/>
</dbReference>
<dbReference type="InterPro" id="IPR001525">
    <property type="entry name" value="C5_MeTfrase"/>
</dbReference>
<comment type="caution">
    <text evidence="9">The sequence shown here is derived from an EMBL/GenBank/DDBJ whole genome shotgun (WGS) entry which is preliminary data.</text>
</comment>
<dbReference type="PROSITE" id="PS50943">
    <property type="entry name" value="HTH_CROC1"/>
    <property type="match status" value="1"/>
</dbReference>
<dbReference type="Proteomes" id="UP001597178">
    <property type="component" value="Unassembled WGS sequence"/>
</dbReference>
<dbReference type="GO" id="GO:0032259">
    <property type="term" value="P:methylation"/>
    <property type="evidence" value="ECO:0007669"/>
    <property type="project" value="UniProtKB-KW"/>
</dbReference>
<dbReference type="InterPro" id="IPR018117">
    <property type="entry name" value="C5_DNA_meth_AS"/>
</dbReference>
<evidence type="ECO:0000256" key="6">
    <source>
        <dbReference type="RuleBase" id="RU000416"/>
    </source>
</evidence>
<evidence type="ECO:0000256" key="2">
    <source>
        <dbReference type="ARBA" id="ARBA00022679"/>
    </source>
</evidence>
<comment type="catalytic activity">
    <reaction evidence="7">
        <text>a 2'-deoxycytidine in DNA + S-adenosyl-L-methionine = a 5-methyl-2'-deoxycytidine in DNA + S-adenosyl-L-homocysteine + H(+)</text>
        <dbReference type="Rhea" id="RHEA:13681"/>
        <dbReference type="Rhea" id="RHEA-COMP:11369"/>
        <dbReference type="Rhea" id="RHEA-COMP:11370"/>
        <dbReference type="ChEBI" id="CHEBI:15378"/>
        <dbReference type="ChEBI" id="CHEBI:57856"/>
        <dbReference type="ChEBI" id="CHEBI:59789"/>
        <dbReference type="ChEBI" id="CHEBI:85452"/>
        <dbReference type="ChEBI" id="CHEBI:85454"/>
        <dbReference type="EC" id="2.1.1.37"/>
    </reaction>
</comment>
<dbReference type="PANTHER" id="PTHR46098">
    <property type="entry name" value="TRNA (CYTOSINE(38)-C(5))-METHYLTRANSFERASE"/>
    <property type="match status" value="1"/>
</dbReference>
<dbReference type="PROSITE" id="PS00094">
    <property type="entry name" value="C5_MTASE_1"/>
    <property type="match status" value="1"/>
</dbReference>